<evidence type="ECO:0000313" key="1">
    <source>
        <dbReference type="EMBL" id="CAG8687451.1"/>
    </source>
</evidence>
<evidence type="ECO:0000313" key="2">
    <source>
        <dbReference type="Proteomes" id="UP000789920"/>
    </source>
</evidence>
<keyword evidence="2" id="KW-1185">Reference proteome</keyword>
<sequence length="333" mass="36955">ASSKKSIQQPIQEPIQPIQQPIQEPIQQPIQQPIQEPIQEPIQQPIQESTQQSVAEKNHLSEPNSPLNSNGQSNMSQNDPSQAAPETANATITTTTDQPQTTTPVTTNATITTTNDQTTASASTKITINTLLNSPDTTPISSPVEMISNTRLNDGVNSNNNHFSPYSTPPPQHITLNDQFDLNPPTFDEAYASDSLDYFQSRFPPSSNAISRTQQKINLQRDSFLADDENYIIHPHNQRRLTRAIERINREHVAISLYRNPMIESLQRVFAKYAQDHPEVLDDDFGAGYEDSKEWGILSDHAKTVDQIGSAVTNSIVAADVLTTESMAFRSIK</sequence>
<proteinExistence type="predicted"/>
<name>A0ACA9P1F6_9GLOM</name>
<comment type="caution">
    <text evidence="1">The sequence shown here is derived from an EMBL/GenBank/DDBJ whole genome shotgun (WGS) entry which is preliminary data.</text>
</comment>
<protein>
    <submittedName>
        <fullName evidence="1">13490_t:CDS:1</fullName>
    </submittedName>
</protein>
<gene>
    <name evidence="1" type="ORF">RPERSI_LOCUS9367</name>
</gene>
<organism evidence="1 2">
    <name type="scientific">Racocetra persica</name>
    <dbReference type="NCBI Taxonomy" id="160502"/>
    <lineage>
        <taxon>Eukaryota</taxon>
        <taxon>Fungi</taxon>
        <taxon>Fungi incertae sedis</taxon>
        <taxon>Mucoromycota</taxon>
        <taxon>Glomeromycotina</taxon>
        <taxon>Glomeromycetes</taxon>
        <taxon>Diversisporales</taxon>
        <taxon>Gigasporaceae</taxon>
        <taxon>Racocetra</taxon>
    </lineage>
</organism>
<accession>A0ACA9P1F6</accession>
<feature type="non-terminal residue" evidence="1">
    <location>
        <position position="1"/>
    </location>
</feature>
<reference evidence="1" key="1">
    <citation type="submission" date="2021-06" db="EMBL/GenBank/DDBJ databases">
        <authorList>
            <person name="Kallberg Y."/>
            <person name="Tangrot J."/>
            <person name="Rosling A."/>
        </authorList>
    </citation>
    <scope>NUCLEOTIDE SEQUENCE</scope>
    <source>
        <strain evidence="1">MA461A</strain>
    </source>
</reference>
<dbReference type="Proteomes" id="UP000789920">
    <property type="component" value="Unassembled WGS sequence"/>
</dbReference>
<dbReference type="EMBL" id="CAJVQC010017687">
    <property type="protein sequence ID" value="CAG8687451.1"/>
    <property type="molecule type" value="Genomic_DNA"/>
</dbReference>